<evidence type="ECO:0000256" key="1">
    <source>
        <dbReference type="SAM" id="MobiDB-lite"/>
    </source>
</evidence>
<evidence type="ECO:0000313" key="4">
    <source>
        <dbReference type="Proteomes" id="UP000192726"/>
    </source>
</evidence>
<organism evidence="3 4">
    <name type="scientific">Streptomyces gilvosporeus</name>
    <dbReference type="NCBI Taxonomy" id="553510"/>
    <lineage>
        <taxon>Bacteria</taxon>
        <taxon>Bacillati</taxon>
        <taxon>Actinomycetota</taxon>
        <taxon>Actinomycetes</taxon>
        <taxon>Kitasatosporales</taxon>
        <taxon>Streptomycetaceae</taxon>
        <taxon>Streptomyces</taxon>
    </lineage>
</organism>
<feature type="chain" id="PRO_5012730818" description="Secreted protein" evidence="2">
    <location>
        <begin position="28"/>
        <end position="109"/>
    </location>
</feature>
<evidence type="ECO:0000256" key="2">
    <source>
        <dbReference type="SAM" id="SignalP"/>
    </source>
</evidence>
<evidence type="ECO:0008006" key="5">
    <source>
        <dbReference type="Google" id="ProtNLM"/>
    </source>
</evidence>
<evidence type="ECO:0000313" key="3">
    <source>
        <dbReference type="EMBL" id="ARF53046.1"/>
    </source>
</evidence>
<reference evidence="3 4" key="1">
    <citation type="submission" date="2017-04" db="EMBL/GenBank/DDBJ databases">
        <title>Complete Genome Sequence of Streptomyces gilvosporeus F607, a Capable Producer of Natamycin.</title>
        <authorList>
            <person name="Zong G."/>
            <person name="Zhong C."/>
            <person name="Fu J."/>
            <person name="Qin R."/>
            <person name="Cao G."/>
        </authorList>
    </citation>
    <scope>NUCLEOTIDE SEQUENCE [LARGE SCALE GENOMIC DNA]</scope>
    <source>
        <strain evidence="3 4">F607</strain>
    </source>
</reference>
<dbReference type="Proteomes" id="UP000192726">
    <property type="component" value="Chromosome"/>
</dbReference>
<dbReference type="EMBL" id="CP020569">
    <property type="protein sequence ID" value="ARF53046.1"/>
    <property type="molecule type" value="Genomic_DNA"/>
</dbReference>
<proteinExistence type="predicted"/>
<feature type="signal peptide" evidence="2">
    <location>
        <begin position="1"/>
        <end position="27"/>
    </location>
</feature>
<dbReference type="AlphaFoldDB" id="A0A1V0TJD0"/>
<gene>
    <name evidence="3" type="ORF">B1H19_01605</name>
</gene>
<dbReference type="RefSeq" id="WP_083102477.1">
    <property type="nucleotide sequence ID" value="NZ_CP020569.1"/>
</dbReference>
<accession>A0A1V0TJD0</accession>
<keyword evidence="2" id="KW-0732">Signal</keyword>
<feature type="region of interest" description="Disordered" evidence="1">
    <location>
        <begin position="80"/>
        <end position="109"/>
    </location>
</feature>
<sequence>MRKLRKAAVVIAALGAVSLLGAGNAYADGEYGGGQGGGKGGGSTFNVKQGSQCRSHDLNVDVLGEVGLVNGLLGNALGGEGNAGSQDTKMGSSMGCNNSFADKGGKGDE</sequence>
<keyword evidence="4" id="KW-1185">Reference proteome</keyword>
<protein>
    <recommendedName>
        <fullName evidence="5">Secreted protein</fullName>
    </recommendedName>
</protein>
<name>A0A1V0TJD0_9ACTN</name>
<dbReference type="KEGG" id="sgv:B1H19_01605"/>
<feature type="compositionally biased region" description="Polar residues" evidence="1">
    <location>
        <begin position="85"/>
        <end position="100"/>
    </location>
</feature>